<feature type="transmembrane region" description="Helical" evidence="1">
    <location>
        <begin position="44"/>
        <end position="62"/>
    </location>
</feature>
<dbReference type="RefSeq" id="WP_040093861.1">
    <property type="nucleotide sequence ID" value="NZ_CM020866.1"/>
</dbReference>
<proteinExistence type="predicted"/>
<evidence type="ECO:0008006" key="4">
    <source>
        <dbReference type="Google" id="ProtNLM"/>
    </source>
</evidence>
<feature type="transmembrane region" description="Helical" evidence="1">
    <location>
        <begin position="115"/>
        <end position="134"/>
    </location>
</feature>
<dbReference type="OrthoDB" id="389034at2"/>
<keyword evidence="1" id="KW-0472">Membrane</keyword>
<feature type="transmembrane region" description="Helical" evidence="1">
    <location>
        <begin position="12"/>
        <end position="32"/>
    </location>
</feature>
<accession>A0A2P6FET9</accession>
<keyword evidence="1" id="KW-0812">Transmembrane</keyword>
<sequence length="191" mass="22304">MTKVVSIKALVSVANIILYTALVLIFLILGLQKWNIAAVTGYKIGYVLIGFATIIFIIYHLVRINELKKTPLQLLRKHIIFMQVFYIGQYLIFDISLFFLILANAKVLNPTQICIFWYVWFPTVFVGTIAFSVLESIVRVEERIFIVKKNWQDSELWEKEQQECDDKLILEKKDSTKKTQNPFFDDDKNSN</sequence>
<dbReference type="AlphaFoldDB" id="A0A2P6FET9"/>
<gene>
    <name evidence="2" type="ORF">SMSRO_SF018200</name>
</gene>
<feature type="transmembrane region" description="Helical" evidence="1">
    <location>
        <begin position="83"/>
        <end position="103"/>
    </location>
</feature>
<dbReference type="EMBL" id="JTLV02000001">
    <property type="protein sequence ID" value="PQM31952.1"/>
    <property type="molecule type" value="Genomic_DNA"/>
</dbReference>
<evidence type="ECO:0000256" key="1">
    <source>
        <dbReference type="SAM" id="Phobius"/>
    </source>
</evidence>
<organism evidence="2 3">
    <name type="scientific">Spiroplasma poulsonii</name>
    <dbReference type="NCBI Taxonomy" id="2138"/>
    <lineage>
        <taxon>Bacteria</taxon>
        <taxon>Bacillati</taxon>
        <taxon>Mycoplasmatota</taxon>
        <taxon>Mollicutes</taxon>
        <taxon>Entomoplasmatales</taxon>
        <taxon>Spiroplasmataceae</taxon>
        <taxon>Spiroplasma</taxon>
    </lineage>
</organism>
<reference evidence="2 3" key="1">
    <citation type="journal article" date="2015" name="MBio">
        <title>Genome sequence of the Drosophila melanogaster male-killing Spiroplasma strain MSRO endosymbiont.</title>
        <authorList>
            <person name="Paredes J.C."/>
            <person name="Herren J.K."/>
            <person name="Schupfer F."/>
            <person name="Marin R."/>
            <person name="Claverol S."/>
            <person name="Kuo C.H."/>
            <person name="Lemaitre B."/>
            <person name="Beven L."/>
        </authorList>
    </citation>
    <scope>NUCLEOTIDE SEQUENCE [LARGE SCALE GENOMIC DNA]</scope>
    <source>
        <strain evidence="2 3">MSRO</strain>
    </source>
</reference>
<dbReference type="STRING" id="2138.SMSRO_v1c16530"/>
<protein>
    <recommendedName>
        <fullName evidence="4">Transmembrane protein</fullName>
    </recommendedName>
</protein>
<comment type="caution">
    <text evidence="2">The sequence shown here is derived from an EMBL/GenBank/DDBJ whole genome shotgun (WGS) entry which is preliminary data.</text>
</comment>
<evidence type="ECO:0000313" key="2">
    <source>
        <dbReference type="EMBL" id="PQM31952.1"/>
    </source>
</evidence>
<keyword evidence="3" id="KW-1185">Reference proteome</keyword>
<evidence type="ECO:0000313" key="3">
    <source>
        <dbReference type="Proteomes" id="UP000031565"/>
    </source>
</evidence>
<dbReference type="Proteomes" id="UP000031565">
    <property type="component" value="Unassembled WGS sequence"/>
</dbReference>
<name>A0A2P6FET9_9MOLU</name>
<keyword evidence="1" id="KW-1133">Transmembrane helix</keyword>